<dbReference type="GO" id="GO:0016787">
    <property type="term" value="F:hydrolase activity"/>
    <property type="evidence" value="ECO:0007669"/>
    <property type="project" value="UniProtKB-KW"/>
</dbReference>
<dbReference type="Gene3D" id="3.40.50.1820">
    <property type="entry name" value="alpha/beta hydrolase"/>
    <property type="match status" value="1"/>
</dbReference>
<dbReference type="InterPro" id="IPR002925">
    <property type="entry name" value="Dienelactn_hydro"/>
</dbReference>
<accession>A0AAU7X8J3</accession>
<dbReference type="SUPFAM" id="SSF53474">
    <property type="entry name" value="alpha/beta-Hydrolases"/>
    <property type="match status" value="1"/>
</dbReference>
<keyword evidence="2" id="KW-0378">Hydrolase</keyword>
<proteinExistence type="predicted"/>
<dbReference type="RefSeq" id="WP_407049331.1">
    <property type="nucleotide sequence ID" value="NZ_CP158568.1"/>
</dbReference>
<sequence>MDTLSHIHRFVPGADPAATPLLLLHGTGGDENDLLPLGRALSPGAALVSPRGRVLEHGMPRFFRRIAEGIFDEDDVRRRAGELAGFVAGARAAYGLGAPIAVGYSNGANIAAAVLLTHPGVLAGAVLIRPMQPLGSTEPVRLDGTPILMLSGARDPIVTADDVGGLAERFRAAGAAVDHRTLPTGHPLTQADVDIARAWIAEAAKAIDPVR</sequence>
<dbReference type="InterPro" id="IPR029058">
    <property type="entry name" value="AB_hydrolase_fold"/>
</dbReference>
<evidence type="ECO:0000259" key="1">
    <source>
        <dbReference type="Pfam" id="PF01738"/>
    </source>
</evidence>
<reference evidence="2" key="1">
    <citation type="submission" date="2024-06" db="EMBL/GenBank/DDBJ databases">
        <title>Methylostella associata gen. nov., sp. nov., a novel Ancalomicrobiaceae-affiliated facultatively methylotrophic bacteria that feed on methanotrophs of the genus Methylococcus.</title>
        <authorList>
            <person name="Saltykova V."/>
            <person name="Danilova O.V."/>
            <person name="Oshkin I.Y."/>
            <person name="Belova S.E."/>
            <person name="Pimenov N.V."/>
            <person name="Dedysh S.N."/>
        </authorList>
    </citation>
    <scope>NUCLEOTIDE SEQUENCE</scope>
    <source>
        <strain evidence="2">S20</strain>
    </source>
</reference>
<dbReference type="AlphaFoldDB" id="A0AAU7X8J3"/>
<organism evidence="2">
    <name type="scientific">Methyloraptor flagellatus</name>
    <dbReference type="NCBI Taxonomy" id="3162530"/>
    <lineage>
        <taxon>Bacteria</taxon>
        <taxon>Pseudomonadati</taxon>
        <taxon>Pseudomonadota</taxon>
        <taxon>Alphaproteobacteria</taxon>
        <taxon>Hyphomicrobiales</taxon>
        <taxon>Ancalomicrobiaceae</taxon>
        <taxon>Methyloraptor</taxon>
    </lineage>
</organism>
<dbReference type="KEGG" id="mflg:ABS361_19725"/>
<dbReference type="EMBL" id="CP158568">
    <property type="protein sequence ID" value="XBY44239.1"/>
    <property type="molecule type" value="Genomic_DNA"/>
</dbReference>
<dbReference type="Pfam" id="PF01738">
    <property type="entry name" value="DLH"/>
    <property type="match status" value="1"/>
</dbReference>
<feature type="domain" description="Dienelactone hydrolase" evidence="1">
    <location>
        <begin position="101"/>
        <end position="186"/>
    </location>
</feature>
<gene>
    <name evidence="2" type="ORF">ABS361_19725</name>
</gene>
<protein>
    <submittedName>
        <fullName evidence="2">Alpha/beta hydrolase</fullName>
    </submittedName>
</protein>
<evidence type="ECO:0000313" key="2">
    <source>
        <dbReference type="EMBL" id="XBY44239.1"/>
    </source>
</evidence>
<name>A0AAU7X8J3_9HYPH</name>